<feature type="transmembrane region" description="Helical" evidence="1">
    <location>
        <begin position="83"/>
        <end position="104"/>
    </location>
</feature>
<feature type="transmembrane region" description="Helical" evidence="1">
    <location>
        <begin position="192"/>
        <end position="210"/>
    </location>
</feature>
<dbReference type="PANTHER" id="PTHR22911:SF137">
    <property type="entry name" value="SOLUTE CARRIER FAMILY 35 MEMBER G2-RELATED"/>
    <property type="match status" value="1"/>
</dbReference>
<feature type="transmembrane region" description="Helical" evidence="1">
    <location>
        <begin position="12"/>
        <end position="32"/>
    </location>
</feature>
<dbReference type="Proteomes" id="UP001597509">
    <property type="component" value="Unassembled WGS sequence"/>
</dbReference>
<feature type="transmembrane region" description="Helical" evidence="1">
    <location>
        <begin position="141"/>
        <end position="158"/>
    </location>
</feature>
<comment type="caution">
    <text evidence="3">The sequence shown here is derived from an EMBL/GenBank/DDBJ whole genome shotgun (WGS) entry which is preliminary data.</text>
</comment>
<protein>
    <submittedName>
        <fullName evidence="3">EamA family transporter</fullName>
    </submittedName>
</protein>
<gene>
    <name evidence="3" type="ORF">ACFS6I_16945</name>
</gene>
<evidence type="ECO:0000256" key="1">
    <source>
        <dbReference type="SAM" id="Phobius"/>
    </source>
</evidence>
<dbReference type="InterPro" id="IPR037185">
    <property type="entry name" value="EmrE-like"/>
</dbReference>
<feature type="transmembrane region" description="Helical" evidence="1">
    <location>
        <begin position="251"/>
        <end position="272"/>
    </location>
</feature>
<accession>A0ABW5YZ91</accession>
<dbReference type="SUPFAM" id="SSF103481">
    <property type="entry name" value="Multidrug resistance efflux transporter EmrE"/>
    <property type="match status" value="2"/>
</dbReference>
<feature type="domain" description="EamA" evidence="2">
    <location>
        <begin position="163"/>
        <end position="294"/>
    </location>
</feature>
<feature type="transmembrane region" description="Helical" evidence="1">
    <location>
        <begin position="278"/>
        <end position="295"/>
    </location>
</feature>
<feature type="transmembrane region" description="Helical" evidence="1">
    <location>
        <begin position="164"/>
        <end position="180"/>
    </location>
</feature>
<sequence length="308" mass="35299">MTNVQQDTEGRGKYFLAAFLGPLIWGFMAVPIRLLKNWSAEDILHYRIILAVSLLWLFNILFRKADLKADYNHFWQLSREKRIKIICLTVISAIFLFANWYTYIYCINSISVQAGAFAYILCPLITTAAGYLILKENLNIAQKLSLFVASTGVLMLATGSLTEVLWSLTIGALYAFYLVLQRIIQGFDKLNMLAIQLAICTLFIIPQMLIDQSPIPQDSTFWTVTLTIALLFTIIPLFSSMYALKKISSSTLGIMLYINPIIAFALAITYFREQVDPYKFWAYGLIFIAILIFNSDKIKFLFKRKKYM</sequence>
<feature type="transmembrane region" description="Helical" evidence="1">
    <location>
        <begin position="116"/>
        <end position="134"/>
    </location>
</feature>
<evidence type="ECO:0000313" key="4">
    <source>
        <dbReference type="Proteomes" id="UP001597509"/>
    </source>
</evidence>
<dbReference type="RefSeq" id="WP_380922335.1">
    <property type="nucleotide sequence ID" value="NZ_JBHUPE010000007.1"/>
</dbReference>
<feature type="domain" description="EamA" evidence="2">
    <location>
        <begin position="15"/>
        <end position="157"/>
    </location>
</feature>
<proteinExistence type="predicted"/>
<feature type="transmembrane region" description="Helical" evidence="1">
    <location>
        <begin position="222"/>
        <end position="244"/>
    </location>
</feature>
<organism evidence="3 4">
    <name type="scientific">Sphingobacterium anhuiense</name>
    <dbReference type="NCBI Taxonomy" id="493780"/>
    <lineage>
        <taxon>Bacteria</taxon>
        <taxon>Pseudomonadati</taxon>
        <taxon>Bacteroidota</taxon>
        <taxon>Sphingobacteriia</taxon>
        <taxon>Sphingobacteriales</taxon>
        <taxon>Sphingobacteriaceae</taxon>
        <taxon>Sphingobacterium</taxon>
    </lineage>
</organism>
<feature type="transmembrane region" description="Helical" evidence="1">
    <location>
        <begin position="44"/>
        <end position="62"/>
    </location>
</feature>
<dbReference type="PANTHER" id="PTHR22911">
    <property type="entry name" value="ACYL-MALONYL CONDENSING ENZYME-RELATED"/>
    <property type="match status" value="1"/>
</dbReference>
<name>A0ABW5YZ91_9SPHI</name>
<dbReference type="InterPro" id="IPR000620">
    <property type="entry name" value="EamA_dom"/>
</dbReference>
<keyword evidence="1" id="KW-0812">Transmembrane</keyword>
<reference evidence="4" key="1">
    <citation type="journal article" date="2019" name="Int. J. Syst. Evol. Microbiol.">
        <title>The Global Catalogue of Microorganisms (GCM) 10K type strain sequencing project: providing services to taxonomists for standard genome sequencing and annotation.</title>
        <authorList>
            <consortium name="The Broad Institute Genomics Platform"/>
            <consortium name="The Broad Institute Genome Sequencing Center for Infectious Disease"/>
            <person name="Wu L."/>
            <person name="Ma J."/>
        </authorList>
    </citation>
    <scope>NUCLEOTIDE SEQUENCE [LARGE SCALE GENOMIC DNA]</scope>
    <source>
        <strain evidence="4">KCTC 22209</strain>
    </source>
</reference>
<keyword evidence="4" id="KW-1185">Reference proteome</keyword>
<keyword evidence="1" id="KW-0472">Membrane</keyword>
<keyword evidence="1" id="KW-1133">Transmembrane helix</keyword>
<dbReference type="EMBL" id="JBHUPE010000007">
    <property type="protein sequence ID" value="MFD2905618.1"/>
    <property type="molecule type" value="Genomic_DNA"/>
</dbReference>
<evidence type="ECO:0000313" key="3">
    <source>
        <dbReference type="EMBL" id="MFD2905618.1"/>
    </source>
</evidence>
<evidence type="ECO:0000259" key="2">
    <source>
        <dbReference type="Pfam" id="PF00892"/>
    </source>
</evidence>
<dbReference type="Pfam" id="PF00892">
    <property type="entry name" value="EamA"/>
    <property type="match status" value="2"/>
</dbReference>